<organism evidence="2 3">
    <name type="scientific">Scleroderma citrinum Foug A</name>
    <dbReference type="NCBI Taxonomy" id="1036808"/>
    <lineage>
        <taxon>Eukaryota</taxon>
        <taxon>Fungi</taxon>
        <taxon>Dikarya</taxon>
        <taxon>Basidiomycota</taxon>
        <taxon>Agaricomycotina</taxon>
        <taxon>Agaricomycetes</taxon>
        <taxon>Agaricomycetidae</taxon>
        <taxon>Boletales</taxon>
        <taxon>Sclerodermatineae</taxon>
        <taxon>Sclerodermataceae</taxon>
        <taxon>Scleroderma</taxon>
    </lineage>
</organism>
<evidence type="ECO:0000256" key="1">
    <source>
        <dbReference type="SAM" id="MobiDB-lite"/>
    </source>
</evidence>
<gene>
    <name evidence="2" type="ORF">SCLCIDRAFT_1212817</name>
</gene>
<feature type="non-terminal residue" evidence="2">
    <location>
        <position position="57"/>
    </location>
</feature>
<accession>A0A0C3E8N7</accession>
<dbReference type="Proteomes" id="UP000053989">
    <property type="component" value="Unassembled WGS sequence"/>
</dbReference>
<sequence length="57" mass="6606">MSNFRTYLNQPCTVFNNRETPRSSNRRQDSSVLSDARDKTPSKCFLYMKLRLGTCGL</sequence>
<name>A0A0C3E8N7_9AGAM</name>
<reference evidence="3" key="2">
    <citation type="submission" date="2015-01" db="EMBL/GenBank/DDBJ databases">
        <title>Evolutionary Origins and Diversification of the Mycorrhizal Mutualists.</title>
        <authorList>
            <consortium name="DOE Joint Genome Institute"/>
            <consortium name="Mycorrhizal Genomics Consortium"/>
            <person name="Kohler A."/>
            <person name="Kuo A."/>
            <person name="Nagy L.G."/>
            <person name="Floudas D."/>
            <person name="Copeland A."/>
            <person name="Barry K.W."/>
            <person name="Cichocki N."/>
            <person name="Veneault-Fourrey C."/>
            <person name="LaButti K."/>
            <person name="Lindquist E.A."/>
            <person name="Lipzen A."/>
            <person name="Lundell T."/>
            <person name="Morin E."/>
            <person name="Murat C."/>
            <person name="Riley R."/>
            <person name="Ohm R."/>
            <person name="Sun H."/>
            <person name="Tunlid A."/>
            <person name="Henrissat B."/>
            <person name="Grigoriev I.V."/>
            <person name="Hibbett D.S."/>
            <person name="Martin F."/>
        </authorList>
    </citation>
    <scope>NUCLEOTIDE SEQUENCE [LARGE SCALE GENOMIC DNA]</scope>
    <source>
        <strain evidence="3">Foug A</strain>
    </source>
</reference>
<proteinExistence type="predicted"/>
<dbReference type="HOGENOM" id="CLU_3002242_0_0_1"/>
<reference evidence="2 3" key="1">
    <citation type="submission" date="2014-04" db="EMBL/GenBank/DDBJ databases">
        <authorList>
            <consortium name="DOE Joint Genome Institute"/>
            <person name="Kuo A."/>
            <person name="Kohler A."/>
            <person name="Nagy L.G."/>
            <person name="Floudas D."/>
            <person name="Copeland A."/>
            <person name="Barry K.W."/>
            <person name="Cichocki N."/>
            <person name="Veneault-Fourrey C."/>
            <person name="LaButti K."/>
            <person name="Lindquist E.A."/>
            <person name="Lipzen A."/>
            <person name="Lundell T."/>
            <person name="Morin E."/>
            <person name="Murat C."/>
            <person name="Sun H."/>
            <person name="Tunlid A."/>
            <person name="Henrissat B."/>
            <person name="Grigoriev I.V."/>
            <person name="Hibbett D.S."/>
            <person name="Martin F."/>
            <person name="Nordberg H.P."/>
            <person name="Cantor M.N."/>
            <person name="Hua S.X."/>
        </authorList>
    </citation>
    <scope>NUCLEOTIDE SEQUENCE [LARGE SCALE GENOMIC DNA]</scope>
    <source>
        <strain evidence="2 3">Foug A</strain>
    </source>
</reference>
<evidence type="ECO:0000313" key="2">
    <source>
        <dbReference type="EMBL" id="KIM64754.1"/>
    </source>
</evidence>
<dbReference type="AlphaFoldDB" id="A0A0C3E8N7"/>
<evidence type="ECO:0000313" key="3">
    <source>
        <dbReference type="Proteomes" id="UP000053989"/>
    </source>
</evidence>
<feature type="region of interest" description="Disordered" evidence="1">
    <location>
        <begin position="14"/>
        <end position="37"/>
    </location>
</feature>
<protein>
    <submittedName>
        <fullName evidence="2">Uncharacterized protein</fullName>
    </submittedName>
</protein>
<dbReference type="InParanoid" id="A0A0C3E8N7"/>
<keyword evidence="3" id="KW-1185">Reference proteome</keyword>
<dbReference type="EMBL" id="KN822026">
    <property type="protein sequence ID" value="KIM64754.1"/>
    <property type="molecule type" value="Genomic_DNA"/>
</dbReference>